<dbReference type="InterPro" id="IPR051266">
    <property type="entry name" value="CLCR"/>
</dbReference>
<dbReference type="Proteomes" id="UP000234950">
    <property type="component" value="Unassembled WGS sequence"/>
</dbReference>
<dbReference type="EMBL" id="PGVE01000043">
    <property type="protein sequence ID" value="PLS04315.1"/>
    <property type="molecule type" value="Genomic_DNA"/>
</dbReference>
<dbReference type="PANTHER" id="PTHR10579">
    <property type="entry name" value="CALCIUM-ACTIVATED CHLORIDE CHANNEL REGULATOR"/>
    <property type="match status" value="1"/>
</dbReference>
<organism evidence="3 4">
    <name type="scientific">Neobacillus cucumis</name>
    <dbReference type="NCBI Taxonomy" id="1740721"/>
    <lineage>
        <taxon>Bacteria</taxon>
        <taxon>Bacillati</taxon>
        <taxon>Bacillota</taxon>
        <taxon>Bacilli</taxon>
        <taxon>Bacillales</taxon>
        <taxon>Bacillaceae</taxon>
        <taxon>Neobacillus</taxon>
    </lineage>
</organism>
<keyword evidence="4" id="KW-1185">Reference proteome</keyword>
<accession>A0A2N5HFN7</accession>
<dbReference type="OrthoDB" id="2923688at2"/>
<reference evidence="3 4" key="1">
    <citation type="submission" date="2017-11" db="EMBL/GenBank/DDBJ databases">
        <title>Comparitive Functional Genomics of Dry Heat Resistant strains isolated from the Viking Spacecraft.</title>
        <authorList>
            <person name="Seuylemezian A."/>
            <person name="Cooper K."/>
            <person name="Vaishampayan P."/>
        </authorList>
    </citation>
    <scope>NUCLEOTIDE SEQUENCE [LARGE SCALE GENOMIC DNA]</scope>
    <source>
        <strain evidence="3 4">V32-6</strain>
    </source>
</reference>
<dbReference type="Gene3D" id="3.40.50.410">
    <property type="entry name" value="von Willebrand factor, type A domain"/>
    <property type="match status" value="1"/>
</dbReference>
<protein>
    <submittedName>
        <fullName evidence="3">VWA domain-containing protein</fullName>
    </submittedName>
</protein>
<name>A0A2N5HFN7_9BACI</name>
<proteinExistence type="predicted"/>
<comment type="caution">
    <text evidence="3">The sequence shown here is derived from an EMBL/GenBank/DDBJ whole genome shotgun (WGS) entry which is preliminary data.</text>
</comment>
<evidence type="ECO:0000313" key="3">
    <source>
        <dbReference type="EMBL" id="PLS04315.1"/>
    </source>
</evidence>
<evidence type="ECO:0000313" key="4">
    <source>
        <dbReference type="Proteomes" id="UP000234950"/>
    </source>
</evidence>
<gene>
    <name evidence="3" type="ORF">CVD27_11750</name>
</gene>
<dbReference type="AlphaFoldDB" id="A0A2N5HFN7"/>
<dbReference type="PANTHER" id="PTHR10579:SF43">
    <property type="entry name" value="ZINC FINGER (C3HC4-TYPE RING FINGER) FAMILY PROTEIN"/>
    <property type="match status" value="1"/>
</dbReference>
<dbReference type="SMART" id="SM00327">
    <property type="entry name" value="VWA"/>
    <property type="match status" value="1"/>
</dbReference>
<feature type="transmembrane region" description="Helical" evidence="1">
    <location>
        <begin position="458"/>
        <end position="479"/>
    </location>
</feature>
<evidence type="ECO:0000259" key="2">
    <source>
        <dbReference type="PROSITE" id="PS50234"/>
    </source>
</evidence>
<dbReference type="InterPro" id="IPR036465">
    <property type="entry name" value="vWFA_dom_sf"/>
</dbReference>
<keyword evidence="1" id="KW-0472">Membrane</keyword>
<feature type="domain" description="VWFA" evidence="2">
    <location>
        <begin position="37"/>
        <end position="222"/>
    </location>
</feature>
<evidence type="ECO:0000256" key="1">
    <source>
        <dbReference type="SAM" id="Phobius"/>
    </source>
</evidence>
<keyword evidence="1" id="KW-1133">Transmembrane helix</keyword>
<dbReference type="Pfam" id="PF00092">
    <property type="entry name" value="VWA"/>
    <property type="match status" value="1"/>
</dbReference>
<dbReference type="SUPFAM" id="SSF53300">
    <property type="entry name" value="vWA-like"/>
    <property type="match status" value="1"/>
</dbReference>
<dbReference type="PROSITE" id="PS50234">
    <property type="entry name" value="VWFA"/>
    <property type="match status" value="1"/>
</dbReference>
<sequence>MLRKIMRCFILLVIIFWNISYLNVRAASPLHSTSRMEGMLVVDVSNSMKSSDPVNISKEAMKMFIDMASLEGDKIGIIAYADAVMREKAMVKIGSQLDKKDLKSFIDSLGKYAYTDLSTGVSEAVKVLESSHEKNYTPLIVLLADGNNELNPRGTKTSAQADEALQSAVREAKAKGYPIYTIGLNVDGKLNKNVLTNVANSTSGKFFEATSAEQLPQILSEIFARHLQLKIVPLKQLIGNGDYQNIKFNVPNENVLEANISLLSKHPVEVQLINPSGQSVSIPSDQVLLTQSGTYSMVKLLKPVQGAWTLRVKGLPQDKIDINLIYNYDLRLKLNTLPKEGYQAGETVQVGAFLEDGGTAIKDPSIYQSLKGTLYVKDLDKGKTEEFSLKSGEQGFTGKFKFGSASAYEVVVKAEDNSFFRETTPQKLTLQTVDAAAPVHVKPRKTSGTVSDGHSFNWLYLAGGIAAIIFLAALASLLWSKIKVSNRKFSGQIVIEIKDEGTGDRTSPQYKKLKIFKGKFRLHQLVALAPEFAETDKVIFKPAGGDSLLLLNHSNCTIEKSGRAINAQKGLIIKRNDRLRIIPKQVNKSIYIEYIS</sequence>
<dbReference type="InterPro" id="IPR002035">
    <property type="entry name" value="VWF_A"/>
</dbReference>
<keyword evidence="1" id="KW-0812">Transmembrane</keyword>
<dbReference type="RefSeq" id="WP_101648099.1">
    <property type="nucleotide sequence ID" value="NZ_PGVE01000043.1"/>
</dbReference>